<reference evidence="1" key="2">
    <citation type="journal article" date="2021" name="PeerJ">
        <title>Extensive microbial diversity within the chicken gut microbiome revealed by metagenomics and culture.</title>
        <authorList>
            <person name="Gilroy R."/>
            <person name="Ravi A."/>
            <person name="Getino M."/>
            <person name="Pursley I."/>
            <person name="Horton D.L."/>
            <person name="Alikhan N.F."/>
            <person name="Baker D."/>
            <person name="Gharbi K."/>
            <person name="Hall N."/>
            <person name="Watson M."/>
            <person name="Adriaenssens E.M."/>
            <person name="Foster-Nyarko E."/>
            <person name="Jarju S."/>
            <person name="Secka A."/>
            <person name="Antonio M."/>
            <person name="Oren A."/>
            <person name="Chaudhuri R.R."/>
            <person name="La Ragione R."/>
            <person name="Hildebrand F."/>
            <person name="Pallen M.J."/>
        </authorList>
    </citation>
    <scope>NUCLEOTIDE SEQUENCE</scope>
    <source>
        <strain evidence="1">B3-2255</strain>
    </source>
</reference>
<comment type="caution">
    <text evidence="1">The sequence shown here is derived from an EMBL/GenBank/DDBJ whole genome shotgun (WGS) entry which is preliminary data.</text>
</comment>
<gene>
    <name evidence="1" type="ORF">IAC87_06975</name>
</gene>
<accession>A0A9D9NQD1</accession>
<sequence>MIKTLTHILIAGLALLCAVSCEFEENQMGYPHKVIFPKDGGEQVFTGKRTFSYLIIAEGTEEHSSEKTDGMNTVQHKWLTAKSRKGSKQLIITAEKSSLKLFYNKREAISQKSISL</sequence>
<evidence type="ECO:0000313" key="1">
    <source>
        <dbReference type="EMBL" id="MBO8482269.1"/>
    </source>
</evidence>
<dbReference type="EMBL" id="JADILY010000148">
    <property type="protein sequence ID" value="MBO8482269.1"/>
    <property type="molecule type" value="Genomic_DNA"/>
</dbReference>
<dbReference type="Proteomes" id="UP000823772">
    <property type="component" value="Unassembled WGS sequence"/>
</dbReference>
<reference evidence="1" key="1">
    <citation type="submission" date="2020-10" db="EMBL/GenBank/DDBJ databases">
        <authorList>
            <person name="Gilroy R."/>
        </authorList>
    </citation>
    <scope>NUCLEOTIDE SEQUENCE</scope>
    <source>
        <strain evidence="1">B3-2255</strain>
    </source>
</reference>
<name>A0A9D9NQD1_9BACT</name>
<protein>
    <submittedName>
        <fullName evidence="1">Uncharacterized protein</fullName>
    </submittedName>
</protein>
<dbReference type="AlphaFoldDB" id="A0A9D9NQD1"/>
<proteinExistence type="predicted"/>
<evidence type="ECO:0000313" key="2">
    <source>
        <dbReference type="Proteomes" id="UP000823772"/>
    </source>
</evidence>
<organism evidence="1 2">
    <name type="scientific">Candidatus Merdivivens faecigallinarum</name>
    <dbReference type="NCBI Taxonomy" id="2840871"/>
    <lineage>
        <taxon>Bacteria</taxon>
        <taxon>Pseudomonadati</taxon>
        <taxon>Bacteroidota</taxon>
        <taxon>Bacteroidia</taxon>
        <taxon>Bacteroidales</taxon>
        <taxon>Muribaculaceae</taxon>
        <taxon>Muribaculaceae incertae sedis</taxon>
        <taxon>Candidatus Merdivivens</taxon>
    </lineage>
</organism>